<reference evidence="2" key="2">
    <citation type="submission" date="2020-11" db="EMBL/GenBank/DDBJ databases">
        <authorList>
            <person name="McCartney M.A."/>
            <person name="Auch B."/>
            <person name="Kono T."/>
            <person name="Mallez S."/>
            <person name="Becker A."/>
            <person name="Gohl D.M."/>
            <person name="Silverstein K.A.T."/>
            <person name="Koren S."/>
            <person name="Bechman K.B."/>
            <person name="Herman A."/>
            <person name="Abrahante J.E."/>
            <person name="Garbe J."/>
        </authorList>
    </citation>
    <scope>NUCLEOTIDE SEQUENCE</scope>
    <source>
        <strain evidence="2">Duluth1</strain>
        <tissue evidence="2">Whole animal</tissue>
    </source>
</reference>
<dbReference type="Proteomes" id="UP000828390">
    <property type="component" value="Unassembled WGS sequence"/>
</dbReference>
<dbReference type="InterPro" id="IPR046906">
    <property type="entry name" value="Mab-21_HhH/H2TH-like"/>
</dbReference>
<comment type="caution">
    <text evidence="2">The sequence shown here is derived from an EMBL/GenBank/DDBJ whole genome shotgun (WGS) entry which is preliminary data.</text>
</comment>
<dbReference type="InterPro" id="IPR024810">
    <property type="entry name" value="MAB21L/cGLR"/>
</dbReference>
<evidence type="ECO:0000313" key="2">
    <source>
        <dbReference type="EMBL" id="KAH3769080.1"/>
    </source>
</evidence>
<dbReference type="Gene3D" id="1.10.1410.40">
    <property type="match status" value="1"/>
</dbReference>
<proteinExistence type="predicted"/>
<organism evidence="2 3">
    <name type="scientific">Dreissena polymorpha</name>
    <name type="common">Zebra mussel</name>
    <name type="synonym">Mytilus polymorpha</name>
    <dbReference type="NCBI Taxonomy" id="45954"/>
    <lineage>
        <taxon>Eukaryota</taxon>
        <taxon>Metazoa</taxon>
        <taxon>Spiralia</taxon>
        <taxon>Lophotrochozoa</taxon>
        <taxon>Mollusca</taxon>
        <taxon>Bivalvia</taxon>
        <taxon>Autobranchia</taxon>
        <taxon>Heteroconchia</taxon>
        <taxon>Euheterodonta</taxon>
        <taxon>Imparidentia</taxon>
        <taxon>Neoheterodontei</taxon>
        <taxon>Myida</taxon>
        <taxon>Dreissenoidea</taxon>
        <taxon>Dreissenidae</taxon>
        <taxon>Dreissena</taxon>
    </lineage>
</organism>
<gene>
    <name evidence="2" type="ORF">DPMN_170327</name>
</gene>
<dbReference type="AlphaFoldDB" id="A0A9D4DZ18"/>
<dbReference type="PANTHER" id="PTHR10656:SF69">
    <property type="entry name" value="MAB-21-LIKE HHH_H2TH-LIKE DOMAIN-CONTAINING PROTEIN"/>
    <property type="match status" value="1"/>
</dbReference>
<feature type="domain" description="Mab-21-like HhH/H2TH-like" evidence="1">
    <location>
        <begin position="288"/>
        <end position="354"/>
    </location>
</feature>
<dbReference type="SMART" id="SM01265">
    <property type="entry name" value="Mab-21"/>
    <property type="match status" value="1"/>
</dbReference>
<evidence type="ECO:0000313" key="3">
    <source>
        <dbReference type="Proteomes" id="UP000828390"/>
    </source>
</evidence>
<name>A0A9D4DZ18_DREPO</name>
<protein>
    <recommendedName>
        <fullName evidence="1">Mab-21-like HhH/H2TH-like domain-containing protein</fullName>
    </recommendedName>
</protein>
<accession>A0A9D4DZ18</accession>
<evidence type="ECO:0000259" key="1">
    <source>
        <dbReference type="Pfam" id="PF20266"/>
    </source>
</evidence>
<keyword evidence="3" id="KW-1185">Reference proteome</keyword>
<dbReference type="EMBL" id="JAIWYP010000009">
    <property type="protein sequence ID" value="KAH3769080.1"/>
    <property type="molecule type" value="Genomic_DNA"/>
</dbReference>
<dbReference type="Pfam" id="PF20266">
    <property type="entry name" value="Mab-21_C"/>
    <property type="match status" value="1"/>
</dbReference>
<reference evidence="2" key="1">
    <citation type="journal article" date="2019" name="bioRxiv">
        <title>The Genome of the Zebra Mussel, Dreissena polymorpha: A Resource for Invasive Species Research.</title>
        <authorList>
            <person name="McCartney M.A."/>
            <person name="Auch B."/>
            <person name="Kono T."/>
            <person name="Mallez S."/>
            <person name="Zhang Y."/>
            <person name="Obille A."/>
            <person name="Becker A."/>
            <person name="Abrahante J.E."/>
            <person name="Garbe J."/>
            <person name="Badalamenti J.P."/>
            <person name="Herman A."/>
            <person name="Mangelson H."/>
            <person name="Liachko I."/>
            <person name="Sullivan S."/>
            <person name="Sone E.D."/>
            <person name="Koren S."/>
            <person name="Silverstein K.A.T."/>
            <person name="Beckman K.B."/>
            <person name="Gohl D.M."/>
        </authorList>
    </citation>
    <scope>NUCLEOTIDE SEQUENCE</scope>
    <source>
        <strain evidence="2">Duluth1</strain>
        <tissue evidence="2">Whole animal</tissue>
    </source>
</reference>
<dbReference type="PANTHER" id="PTHR10656">
    <property type="entry name" value="CELL FATE DETERMINING PROTEIN MAB21-RELATED"/>
    <property type="match status" value="1"/>
</dbReference>
<sequence length="730" mass="84121">MDRTAISLALSVVMDDIGVSEEMIKLRRHMCLFQESFNSWKEATYIFGSQSEGSTTLGMESDFDTLRCNGTRHVGLDVSKMRIEDMNHLLVRTPFSLPQCCSLQVVIPITETDQVPWFGRIPRLEPTYITDEDERLVLSSWAEHPNNTTYFCSAIDRNVEYHGPALTVFENRDIVLAERCKQLPDDCKIIFSRSRPGHWPRSATLEEAKHCEMFLNKPGFKSNDFGFNEKRHYGFILVQSSYPISFLATQWRMSTNLIERLLMFDLNAVQMKAYVITKMIKKEHLKLAVGDRLSTFQFKTALMFTVEQTPPEIWTEDNLVQCVVKCLTTMKRFLKRRYCPHYTIAAINLFADKLMLHEFQLLQNIISDVLETCLNDIFPLKMDDIGERMAAALSLNLHTKIIQLTQRNENERAIVKSILTHLVLCSPVRLIKDEIRRKHNTCSDKLMEKGLVSAIKCFKFCLQDSIKTSVDGLWLQTLQSTLTSLKASVAIGKQKKVSQKIINLYEISLYTGTLACYLKYASMFICTEQYRRSASVLADIEEQIKPLLEVLPLPGSTEQHDTRSSKDITKYAKQYMEKVSMPVVFMFNENNCVPDFLEYEIHAATIPANSEFTRDYVSTMKNDVAADALPYFFYLKFITFKQLGQPVLQKAAFDNILKFRRTKELFGTTRRPLARYGSTTMNLIGHCWEMNYNYLEAVKDYMYAQEMNPHNNAASWHIFVLVGRCLANTA</sequence>